<dbReference type="STRING" id="10195.A0A3M7S506"/>
<dbReference type="OrthoDB" id="26681at2759"/>
<feature type="compositionally biased region" description="Low complexity" evidence="1">
    <location>
        <begin position="80"/>
        <end position="91"/>
    </location>
</feature>
<dbReference type="EMBL" id="REGN01002054">
    <property type="protein sequence ID" value="RNA30697.1"/>
    <property type="molecule type" value="Genomic_DNA"/>
</dbReference>
<evidence type="ECO:0000313" key="3">
    <source>
        <dbReference type="Proteomes" id="UP000276133"/>
    </source>
</evidence>
<organism evidence="2 3">
    <name type="scientific">Brachionus plicatilis</name>
    <name type="common">Marine rotifer</name>
    <name type="synonym">Brachionus muelleri</name>
    <dbReference type="NCBI Taxonomy" id="10195"/>
    <lineage>
        <taxon>Eukaryota</taxon>
        <taxon>Metazoa</taxon>
        <taxon>Spiralia</taxon>
        <taxon>Gnathifera</taxon>
        <taxon>Rotifera</taxon>
        <taxon>Eurotatoria</taxon>
        <taxon>Monogononta</taxon>
        <taxon>Pseudotrocha</taxon>
        <taxon>Ploima</taxon>
        <taxon>Brachionidae</taxon>
        <taxon>Brachionus</taxon>
    </lineage>
</organism>
<feature type="region of interest" description="Disordered" evidence="1">
    <location>
        <begin position="116"/>
        <end position="139"/>
    </location>
</feature>
<name>A0A3M7S506_BRAPC</name>
<evidence type="ECO:0000256" key="1">
    <source>
        <dbReference type="SAM" id="MobiDB-lite"/>
    </source>
</evidence>
<comment type="caution">
    <text evidence="2">The sequence shown here is derived from an EMBL/GenBank/DDBJ whole genome shotgun (WGS) entry which is preliminary data.</text>
</comment>
<protein>
    <submittedName>
        <fullName evidence="2">Lipopolysaccharide-responsive and beige-like anchor</fullName>
    </submittedName>
</protein>
<feature type="region of interest" description="Disordered" evidence="1">
    <location>
        <begin position="64"/>
        <end position="104"/>
    </location>
</feature>
<dbReference type="Proteomes" id="UP000276133">
    <property type="component" value="Unassembled WGS sequence"/>
</dbReference>
<evidence type="ECO:0000313" key="2">
    <source>
        <dbReference type="EMBL" id="RNA30697.1"/>
    </source>
</evidence>
<accession>A0A3M7S506</accession>
<reference evidence="2 3" key="1">
    <citation type="journal article" date="2018" name="Sci. Rep.">
        <title>Genomic signatures of local adaptation to the degree of environmental predictability in rotifers.</title>
        <authorList>
            <person name="Franch-Gras L."/>
            <person name="Hahn C."/>
            <person name="Garcia-Roger E.M."/>
            <person name="Carmona M.J."/>
            <person name="Serra M."/>
            <person name="Gomez A."/>
        </authorList>
    </citation>
    <scope>NUCLEOTIDE SEQUENCE [LARGE SCALE GENOMIC DNA]</scope>
    <source>
        <strain evidence="2">HYR1</strain>
    </source>
</reference>
<dbReference type="AlphaFoldDB" id="A0A3M7S506"/>
<keyword evidence="3" id="KW-1185">Reference proteome</keyword>
<gene>
    <name evidence="2" type="ORF">BpHYR1_020877</name>
</gene>
<proteinExistence type="predicted"/>
<sequence>MAKCNLLEEKRISKSNNLKKFSFKKKLMYKKEEGNIKIKVRINFKKFIKKPILYLFFADNSSQSNVKSNGKDDEDQDNGTSQSSATSQQTSEFSEIALSDQQPSQQGINTISNIQIDSNNDQRPESATSSNLPKIPANSHNAENFLKEANVSITEKLEKALISAAPLLKDILVEFSQLLSKIIIGSHGQELITSGLAALRQ</sequence>